<reference evidence="8" key="1">
    <citation type="journal article" date="2002" name="Science">
        <title>The draft genome of Ciona intestinalis: insights into chordate and vertebrate origins.</title>
        <authorList>
            <person name="Dehal P."/>
            <person name="Satou Y."/>
            <person name="Campbell R.K."/>
            <person name="Chapman J."/>
            <person name="Degnan B."/>
            <person name="De Tomaso A."/>
            <person name="Davidson B."/>
            <person name="Di Gregorio A."/>
            <person name="Gelpke M."/>
            <person name="Goodstein D.M."/>
            <person name="Harafuji N."/>
            <person name="Hastings K.E."/>
            <person name="Ho I."/>
            <person name="Hotta K."/>
            <person name="Huang W."/>
            <person name="Kawashima T."/>
            <person name="Lemaire P."/>
            <person name="Martinez D."/>
            <person name="Meinertzhagen I.A."/>
            <person name="Necula S."/>
            <person name="Nonaka M."/>
            <person name="Putnam N."/>
            <person name="Rash S."/>
            <person name="Saiga H."/>
            <person name="Satake M."/>
            <person name="Terry A."/>
            <person name="Yamada L."/>
            <person name="Wang H.G."/>
            <person name="Awazu S."/>
            <person name="Azumi K."/>
            <person name="Boore J."/>
            <person name="Branno M."/>
            <person name="Chin-Bow S."/>
            <person name="DeSantis R."/>
            <person name="Doyle S."/>
            <person name="Francino P."/>
            <person name="Keys D.N."/>
            <person name="Haga S."/>
            <person name="Hayashi H."/>
            <person name="Hino K."/>
            <person name="Imai K.S."/>
            <person name="Inaba K."/>
            <person name="Kano S."/>
            <person name="Kobayashi K."/>
            <person name="Kobayashi M."/>
            <person name="Lee B.I."/>
            <person name="Makabe K.W."/>
            <person name="Manohar C."/>
            <person name="Matassi G."/>
            <person name="Medina M."/>
            <person name="Mochizuki Y."/>
            <person name="Mount S."/>
            <person name="Morishita T."/>
            <person name="Miura S."/>
            <person name="Nakayama A."/>
            <person name="Nishizaka S."/>
            <person name="Nomoto H."/>
            <person name="Ohta F."/>
            <person name="Oishi K."/>
            <person name="Rigoutsos I."/>
            <person name="Sano M."/>
            <person name="Sasaki A."/>
            <person name="Sasakura Y."/>
            <person name="Shoguchi E."/>
            <person name="Shin-i T."/>
            <person name="Spagnuolo A."/>
            <person name="Stainier D."/>
            <person name="Suzuki M.M."/>
            <person name="Tassy O."/>
            <person name="Takatori N."/>
            <person name="Tokuoka M."/>
            <person name="Yagi K."/>
            <person name="Yoshizaki F."/>
            <person name="Wada S."/>
            <person name="Zhang C."/>
            <person name="Hyatt P.D."/>
            <person name="Larimer F."/>
            <person name="Detter C."/>
            <person name="Doggett N."/>
            <person name="Glavina T."/>
            <person name="Hawkins T."/>
            <person name="Richardson P."/>
            <person name="Lucas S."/>
            <person name="Kohara Y."/>
            <person name="Levine M."/>
            <person name="Satoh N."/>
            <person name="Rokhsar D.S."/>
        </authorList>
    </citation>
    <scope>NUCLEOTIDE SEQUENCE [LARGE SCALE GENOMIC DNA]</scope>
</reference>
<dbReference type="InParanoid" id="H2XQU3"/>
<organism evidence="7 8">
    <name type="scientific">Ciona intestinalis</name>
    <name type="common">Transparent sea squirt</name>
    <name type="synonym">Ascidia intestinalis</name>
    <dbReference type="NCBI Taxonomy" id="7719"/>
    <lineage>
        <taxon>Eukaryota</taxon>
        <taxon>Metazoa</taxon>
        <taxon>Chordata</taxon>
        <taxon>Tunicata</taxon>
        <taxon>Ascidiacea</taxon>
        <taxon>Phlebobranchia</taxon>
        <taxon>Cionidae</taxon>
        <taxon>Ciona</taxon>
    </lineage>
</organism>
<evidence type="ECO:0000256" key="1">
    <source>
        <dbReference type="ARBA" id="ARBA00004536"/>
    </source>
</evidence>
<dbReference type="Pfam" id="PF10226">
    <property type="entry name" value="CCDC85"/>
    <property type="match status" value="1"/>
</dbReference>
<evidence type="ECO:0000256" key="2">
    <source>
        <dbReference type="ARBA" id="ARBA00009052"/>
    </source>
</evidence>
<feature type="region of interest" description="Disordered" evidence="6">
    <location>
        <begin position="386"/>
        <end position="407"/>
    </location>
</feature>
<feature type="region of interest" description="Disordered" evidence="6">
    <location>
        <begin position="164"/>
        <end position="244"/>
    </location>
</feature>
<dbReference type="HOGENOM" id="CLU_028762_0_0_1"/>
<feature type="compositionally biased region" description="Polar residues" evidence="6">
    <location>
        <begin position="193"/>
        <end position="205"/>
    </location>
</feature>
<keyword evidence="4 5" id="KW-0175">Coiled coil</keyword>
<dbReference type="Ensembl" id="ENSCINT00000032074.1">
    <property type="protein sequence ID" value="ENSCINP00000032027.1"/>
    <property type="gene ID" value="ENSCING00000025106.1"/>
</dbReference>
<reference evidence="7" key="2">
    <citation type="submission" date="2025-08" db="UniProtKB">
        <authorList>
            <consortium name="Ensembl"/>
        </authorList>
    </citation>
    <scope>IDENTIFICATION</scope>
</reference>
<feature type="compositionally biased region" description="Polar residues" evidence="6">
    <location>
        <begin position="164"/>
        <end position="175"/>
    </location>
</feature>
<dbReference type="InterPro" id="IPR019359">
    <property type="entry name" value="CCDC85"/>
</dbReference>
<dbReference type="Proteomes" id="UP000008144">
    <property type="component" value="Unassembled WGS sequence"/>
</dbReference>
<dbReference type="PANTHER" id="PTHR13546:SF15">
    <property type="entry name" value="CCDC85"/>
    <property type="match status" value="1"/>
</dbReference>
<dbReference type="GeneTree" id="ENSGT00940000170945"/>
<name>H2XQU3_CIOIN</name>
<evidence type="ECO:0000256" key="3">
    <source>
        <dbReference type="ARBA" id="ARBA00022949"/>
    </source>
</evidence>
<keyword evidence="3" id="KW-0965">Cell junction</keyword>
<evidence type="ECO:0000256" key="4">
    <source>
        <dbReference type="ARBA" id="ARBA00023054"/>
    </source>
</evidence>
<keyword evidence="8" id="KW-1185">Reference proteome</keyword>
<evidence type="ECO:0000313" key="8">
    <source>
        <dbReference type="Proteomes" id="UP000008144"/>
    </source>
</evidence>
<dbReference type="AlphaFoldDB" id="H2XQU3"/>
<comment type="similarity">
    <text evidence="2">Belongs to the CCDC85 family.</text>
</comment>
<sequence>SSTSSPSSRGSDVGCLRSPTDIELRHEGLDHVIQRLRFAENENKKLLVERSRAMKDVNRKLQVHLLEVRGVREVNQKLMLEKDALLKEKEELAGICCFLDDDREKAKKVAREWQMFGRYATGVLQKELATCHQKIKDLELKQTTLVQENKTLKEICLMLDQENAGNRSSVDSQSSFPPPPNLLHTPETRDSGDGSSNGSTASNYSPDHHSRSLTKATSTHDFTFSNLSTNLTTPPMHSMPSDINRHRNHTRMRAGMLQSRSRLSLRHNICWFLLKRQKALSLFHTLLHYTNKTFKKVLMRYNNSACITQPHLSSSDASLPPKPTPSQKPEAIVHAMKVLQLHDQLDKDTEDTEYPLSPVNNTILDDKEKAMVREMCNVVWRKLGDKGKGKLASSKPGLQKTASVSNL</sequence>
<comment type="subcellular location">
    <subcellularLocation>
        <location evidence="1">Cell junction</location>
        <location evidence="1">Adherens junction</location>
    </subcellularLocation>
</comment>
<protein>
    <submittedName>
        <fullName evidence="7">Uncharacterized protein</fullName>
    </submittedName>
</protein>
<proteinExistence type="inferred from homology"/>
<dbReference type="GO" id="GO:0005912">
    <property type="term" value="C:adherens junction"/>
    <property type="evidence" value="ECO:0007669"/>
    <property type="project" value="UniProtKB-SubCell"/>
</dbReference>
<dbReference type="OMA" id="TDNEKMN"/>
<feature type="coiled-coil region" evidence="5">
    <location>
        <begin position="29"/>
        <end position="56"/>
    </location>
</feature>
<accession>H2XQU3</accession>
<evidence type="ECO:0000256" key="6">
    <source>
        <dbReference type="SAM" id="MobiDB-lite"/>
    </source>
</evidence>
<evidence type="ECO:0000256" key="5">
    <source>
        <dbReference type="SAM" id="Coils"/>
    </source>
</evidence>
<feature type="compositionally biased region" description="Polar residues" evidence="6">
    <location>
        <begin position="213"/>
        <end position="235"/>
    </location>
</feature>
<dbReference type="PANTHER" id="PTHR13546">
    <property type="entry name" value="RE60986P"/>
    <property type="match status" value="1"/>
</dbReference>
<evidence type="ECO:0000313" key="7">
    <source>
        <dbReference type="Ensembl" id="ENSCINP00000032027.1"/>
    </source>
</evidence>
<reference evidence="7" key="3">
    <citation type="submission" date="2025-09" db="UniProtKB">
        <authorList>
            <consortium name="Ensembl"/>
        </authorList>
    </citation>
    <scope>IDENTIFICATION</scope>
</reference>
<dbReference type="STRING" id="7719.ENSCINP00000032027"/>